<dbReference type="OrthoDB" id="3218228at2"/>
<name>A0A419I3J9_9PSEU</name>
<evidence type="ECO:0000313" key="4">
    <source>
        <dbReference type="Proteomes" id="UP000285112"/>
    </source>
</evidence>
<reference evidence="3 4" key="1">
    <citation type="submission" date="2018-09" db="EMBL/GenBank/DDBJ databases">
        <title>YIM PH 21725 draft genome.</title>
        <authorList>
            <person name="Miao C."/>
        </authorList>
    </citation>
    <scope>NUCLEOTIDE SEQUENCE [LARGE SCALE GENOMIC DNA]</scope>
    <source>
        <strain evidence="4">YIM PH21725</strain>
    </source>
</reference>
<dbReference type="Proteomes" id="UP000285112">
    <property type="component" value="Unassembled WGS sequence"/>
</dbReference>
<dbReference type="InterPro" id="IPR015330">
    <property type="entry name" value="DNA_primase/pol_bifunc_N"/>
</dbReference>
<dbReference type="SUPFAM" id="SSF56747">
    <property type="entry name" value="Prim-pol domain"/>
    <property type="match status" value="1"/>
</dbReference>
<accession>A0A419I3J9</accession>
<keyword evidence="4" id="KW-1185">Reference proteome</keyword>
<organism evidence="3 4">
    <name type="scientific">Amycolatopsis panacis</name>
    <dbReference type="NCBI Taxonomy" id="2340917"/>
    <lineage>
        <taxon>Bacteria</taxon>
        <taxon>Bacillati</taxon>
        <taxon>Actinomycetota</taxon>
        <taxon>Actinomycetes</taxon>
        <taxon>Pseudonocardiales</taxon>
        <taxon>Pseudonocardiaceae</taxon>
        <taxon>Amycolatopsis</taxon>
    </lineage>
</organism>
<feature type="domain" description="DNA primase/polymerase bifunctional N-terminal" evidence="2">
    <location>
        <begin position="16"/>
        <end position="192"/>
    </location>
</feature>
<dbReference type="CDD" id="cd04859">
    <property type="entry name" value="Prim_Pol"/>
    <property type="match status" value="1"/>
</dbReference>
<dbReference type="EMBL" id="QZFV01000084">
    <property type="protein sequence ID" value="RJQ84748.1"/>
    <property type="molecule type" value="Genomic_DNA"/>
</dbReference>
<evidence type="ECO:0000259" key="2">
    <source>
        <dbReference type="SMART" id="SM00943"/>
    </source>
</evidence>
<feature type="region of interest" description="Disordered" evidence="1">
    <location>
        <begin position="295"/>
        <end position="330"/>
    </location>
</feature>
<evidence type="ECO:0000313" key="3">
    <source>
        <dbReference type="EMBL" id="RJQ84748.1"/>
    </source>
</evidence>
<sequence length="330" mass="34883">MDTVAPLVGAALGRWALELAGRGWPVYPLRPGAKFPDWHRGDHCPGTGRCRGGHRTPEQMATTDPELITAAWGRAPWNIAVFPGPAGLLIIDCDPAKPGPGTMDGWTALQALAEQRGGPLPDTFTVTTPRGGRHLYYRAPAGCALRSTQGHLAAAIDTRGWGGYAVAPGSVRADGAYELLDDTDPVELPGWLVQANVDHGVTAVSGRTDTAVAVPGAFAAAAVREECRKVASTPYKQGRNKALSRAAYALGQLVGADVLAEDVARAELRAAVDSWGDAASIPKDYAVIETSLSAGRHNPRRITPHSTRTTGTRRHRAASPRKDTVAWTSD</sequence>
<dbReference type="AlphaFoldDB" id="A0A419I3J9"/>
<dbReference type="RefSeq" id="WP_120024128.1">
    <property type="nucleotide sequence ID" value="NZ_QZFV01000084.1"/>
</dbReference>
<comment type="caution">
    <text evidence="3">The sequence shown here is derived from an EMBL/GenBank/DDBJ whole genome shotgun (WGS) entry which is preliminary data.</text>
</comment>
<evidence type="ECO:0000256" key="1">
    <source>
        <dbReference type="SAM" id="MobiDB-lite"/>
    </source>
</evidence>
<proteinExistence type="predicted"/>
<dbReference type="SMART" id="SM00943">
    <property type="entry name" value="Prim-Pol"/>
    <property type="match status" value="1"/>
</dbReference>
<dbReference type="Pfam" id="PF09250">
    <property type="entry name" value="Prim-Pol"/>
    <property type="match status" value="1"/>
</dbReference>
<protein>
    <recommendedName>
        <fullName evidence="2">DNA primase/polymerase bifunctional N-terminal domain-containing protein</fullName>
    </recommendedName>
</protein>
<gene>
    <name evidence="3" type="ORF">D5S19_15905</name>
</gene>